<dbReference type="AlphaFoldDB" id="A0AAW1V9N9"/>
<evidence type="ECO:0000256" key="1">
    <source>
        <dbReference type="SAM" id="MobiDB-lite"/>
    </source>
</evidence>
<dbReference type="Proteomes" id="UP001431783">
    <property type="component" value="Unassembled WGS sequence"/>
</dbReference>
<dbReference type="InterPro" id="IPR032675">
    <property type="entry name" value="LRR_dom_sf"/>
</dbReference>
<sequence>MSFISNKGKGINKDRISVTKLGKSSLLTNEIPSLRLRLAEIVGEYDPKLKTIFLDGSSNKSKSVKDDDRIHCPTILIFLESANKLNIKAIHWKNFSLSGKPLPILLEFCGKYISLNTLRLESAQLQESDIKLLETFLKSNSNITDLDLSGNTYRSNFSSLLIDTKLKYLTLKFCNIDHEGLRDLIQPLKSAYHHSLIHLNLTSNIIGDIGAEEIASLLRINRVLISLNLCRNNITNDGATRILESLQSFHLNTEEISKRRMICYQYYIQKYEQMKAYTAPDPSLTTLVSEDLKSSSLSSAVKVKSKKSSKMREKKASKLSTSLVDLSSKSFSRTNTYAPSNIFIPPIADISDLVEVLDYQSAYHPFVKETMLDGFDFICRGNFVLKHLNISFNLLTEDILGRVCEMLMYQMSNGSSQEGLNNIIIYGNRFKSETAERMLLEIYDLLSLKMTNSSSGSLSIKGSKRDLRSRSKSSTQ</sequence>
<comment type="caution">
    <text evidence="2">The sequence shown here is derived from an EMBL/GenBank/DDBJ whole genome shotgun (WGS) entry which is preliminary data.</text>
</comment>
<dbReference type="InterPro" id="IPR001611">
    <property type="entry name" value="Leu-rich_rpt"/>
</dbReference>
<evidence type="ECO:0008006" key="4">
    <source>
        <dbReference type="Google" id="ProtNLM"/>
    </source>
</evidence>
<dbReference type="InterPro" id="IPR053040">
    <property type="entry name" value="LRR-containing_protein_71"/>
</dbReference>
<accession>A0AAW1V9N9</accession>
<protein>
    <recommendedName>
        <fullName evidence="4">Leucine-rich repeat-containing protein 71</fullName>
    </recommendedName>
</protein>
<dbReference type="SUPFAM" id="SSF52047">
    <property type="entry name" value="RNI-like"/>
    <property type="match status" value="1"/>
</dbReference>
<gene>
    <name evidence="2" type="ORF">WA026_018267</name>
</gene>
<feature type="region of interest" description="Disordered" evidence="1">
    <location>
        <begin position="453"/>
        <end position="476"/>
    </location>
</feature>
<dbReference type="PANTHER" id="PTHR46984">
    <property type="entry name" value="LEUCINE-RICH REPEAT-CONTAINING PROTEIN 71"/>
    <property type="match status" value="1"/>
</dbReference>
<dbReference type="Gene3D" id="3.80.10.10">
    <property type="entry name" value="Ribonuclease Inhibitor"/>
    <property type="match status" value="1"/>
</dbReference>
<evidence type="ECO:0000313" key="3">
    <source>
        <dbReference type="Proteomes" id="UP001431783"/>
    </source>
</evidence>
<name>A0AAW1V9N9_9CUCU</name>
<proteinExistence type="predicted"/>
<keyword evidence="3" id="KW-1185">Reference proteome</keyword>
<organism evidence="2 3">
    <name type="scientific">Henosepilachna vigintioctopunctata</name>
    <dbReference type="NCBI Taxonomy" id="420089"/>
    <lineage>
        <taxon>Eukaryota</taxon>
        <taxon>Metazoa</taxon>
        <taxon>Ecdysozoa</taxon>
        <taxon>Arthropoda</taxon>
        <taxon>Hexapoda</taxon>
        <taxon>Insecta</taxon>
        <taxon>Pterygota</taxon>
        <taxon>Neoptera</taxon>
        <taxon>Endopterygota</taxon>
        <taxon>Coleoptera</taxon>
        <taxon>Polyphaga</taxon>
        <taxon>Cucujiformia</taxon>
        <taxon>Coccinelloidea</taxon>
        <taxon>Coccinellidae</taxon>
        <taxon>Epilachninae</taxon>
        <taxon>Epilachnini</taxon>
        <taxon>Henosepilachna</taxon>
    </lineage>
</organism>
<evidence type="ECO:0000313" key="2">
    <source>
        <dbReference type="EMBL" id="KAK9892069.1"/>
    </source>
</evidence>
<reference evidence="2 3" key="1">
    <citation type="submission" date="2023-03" db="EMBL/GenBank/DDBJ databases">
        <title>Genome insight into feeding habits of ladybird beetles.</title>
        <authorList>
            <person name="Li H.-S."/>
            <person name="Huang Y.-H."/>
            <person name="Pang H."/>
        </authorList>
    </citation>
    <scope>NUCLEOTIDE SEQUENCE [LARGE SCALE GENOMIC DNA]</scope>
    <source>
        <strain evidence="2">SYSU_2023b</strain>
        <tissue evidence="2">Whole body</tissue>
    </source>
</reference>
<dbReference type="PANTHER" id="PTHR46984:SF1">
    <property type="entry name" value="LEUCINE-RICH REPEAT-CONTAINING PROTEIN 71"/>
    <property type="match status" value="1"/>
</dbReference>
<dbReference type="EMBL" id="JARQZJ010000132">
    <property type="protein sequence ID" value="KAK9892069.1"/>
    <property type="molecule type" value="Genomic_DNA"/>
</dbReference>
<dbReference type="Pfam" id="PF13516">
    <property type="entry name" value="LRR_6"/>
    <property type="match status" value="2"/>
</dbReference>